<dbReference type="InterPro" id="IPR022642">
    <property type="entry name" value="CheR_C"/>
</dbReference>
<dbReference type="SUPFAM" id="SSF53335">
    <property type="entry name" value="S-adenosyl-L-methionine-dependent methyltransferases"/>
    <property type="match status" value="1"/>
</dbReference>
<dbReference type="PATRIC" id="fig|106592.7.peg.1487"/>
<evidence type="ECO:0000313" key="3">
    <source>
        <dbReference type="Proteomes" id="UP000037425"/>
    </source>
</evidence>
<dbReference type="Gene3D" id="3.40.50.150">
    <property type="entry name" value="Vaccinia Virus protein VP39"/>
    <property type="match status" value="1"/>
</dbReference>
<dbReference type="AlphaFoldDB" id="A0A0L8BR61"/>
<evidence type="ECO:0000313" key="2">
    <source>
        <dbReference type="EMBL" id="KOF17187.1"/>
    </source>
</evidence>
<accession>A0A0L8BR61</accession>
<organism evidence="2 3">
    <name type="scientific">Ensifer adhaerens</name>
    <name type="common">Sinorhizobium morelense</name>
    <dbReference type="NCBI Taxonomy" id="106592"/>
    <lineage>
        <taxon>Bacteria</taxon>
        <taxon>Pseudomonadati</taxon>
        <taxon>Pseudomonadota</taxon>
        <taxon>Alphaproteobacteria</taxon>
        <taxon>Hyphomicrobiales</taxon>
        <taxon>Rhizobiaceae</taxon>
        <taxon>Sinorhizobium/Ensifer group</taxon>
        <taxon>Ensifer</taxon>
    </lineage>
</organism>
<dbReference type="RefSeq" id="WP_053250271.1">
    <property type="nucleotide sequence ID" value="NZ_LGAP01000012.1"/>
</dbReference>
<dbReference type="Proteomes" id="UP000037425">
    <property type="component" value="Unassembled WGS sequence"/>
</dbReference>
<dbReference type="InterPro" id="IPR000780">
    <property type="entry name" value="CheR_MeTrfase"/>
</dbReference>
<reference evidence="3" key="1">
    <citation type="submission" date="2015-07" db="EMBL/GenBank/DDBJ databases">
        <title>Whole genome sequence of an Ensifer adhaerens strain isolated from a cave pool in the Wind Cave National Park.</title>
        <authorList>
            <person name="Eng W.W.H."/>
            <person name="Gan H.M."/>
            <person name="Barton H.A."/>
            <person name="Savka M.A."/>
        </authorList>
    </citation>
    <scope>NUCLEOTIDE SEQUENCE [LARGE SCALE GENOMIC DNA]</scope>
    <source>
        <strain evidence="3">SD006</strain>
    </source>
</reference>
<feature type="domain" description="CheR-type methyltransferase" evidence="1">
    <location>
        <begin position="53"/>
        <end position="236"/>
    </location>
</feature>
<dbReference type="PROSITE" id="PS50123">
    <property type="entry name" value="CHER"/>
    <property type="match status" value="1"/>
</dbReference>
<comment type="caution">
    <text evidence="2">The sequence shown here is derived from an EMBL/GenBank/DDBJ whole genome shotgun (WGS) entry which is preliminary data.</text>
</comment>
<dbReference type="GO" id="GO:0008757">
    <property type="term" value="F:S-adenosylmethionine-dependent methyltransferase activity"/>
    <property type="evidence" value="ECO:0007669"/>
    <property type="project" value="InterPro"/>
</dbReference>
<evidence type="ECO:0000259" key="1">
    <source>
        <dbReference type="PROSITE" id="PS50123"/>
    </source>
</evidence>
<gene>
    <name evidence="2" type="ORF">AC244_18445</name>
</gene>
<dbReference type="Pfam" id="PF01739">
    <property type="entry name" value="CheR"/>
    <property type="match status" value="1"/>
</dbReference>
<protein>
    <submittedName>
        <fullName evidence="2">Chemotaxis protein CheR</fullName>
    </submittedName>
</protein>
<dbReference type="InterPro" id="IPR029063">
    <property type="entry name" value="SAM-dependent_MTases_sf"/>
</dbReference>
<sequence>MSAVNFTEVVFQTPRRVCHSIWDGLPGAITQTRAMRRFGKFIYRRFTRNTVRIQSHYTQFMRNPPLLDVLARLLSAYQIGSTVKLASIGCSTGAELYSALYVLRRARPDLSILATGVDISSEVVKAAERGIYCPGQSAAINGLYLEGRPEVFREDINALGEVLEVQHGGTLRVQDWLRKDTNWLTADATEVGLAATLGPHNIVLANNVMGPMDDPFAEVCLRNVMNLVEPGGYLVVDGIDLDLKTRVLATSDFKPVLLRQEDVWTADGSKDGWPWVRWGREPLDWTEPCWELRYSIIFQRARV</sequence>
<dbReference type="EMBL" id="LGAP01000012">
    <property type="protein sequence ID" value="KOF17187.1"/>
    <property type="molecule type" value="Genomic_DNA"/>
</dbReference>
<name>A0A0L8BR61_ENSAD</name>
<dbReference type="OrthoDB" id="8334006at2"/>
<proteinExistence type="predicted"/>